<organism evidence="1 2">
    <name type="scientific">Rhizobium aquaticum</name>
    <dbReference type="NCBI Taxonomy" id="1549636"/>
    <lineage>
        <taxon>Bacteria</taxon>
        <taxon>Pseudomonadati</taxon>
        <taxon>Pseudomonadota</taxon>
        <taxon>Alphaproteobacteria</taxon>
        <taxon>Hyphomicrobiales</taxon>
        <taxon>Rhizobiaceae</taxon>
        <taxon>Rhizobium/Agrobacterium group</taxon>
        <taxon>Rhizobium</taxon>
    </lineage>
</organism>
<dbReference type="Gene3D" id="3.40.50.150">
    <property type="entry name" value="Vaccinia Virus protein VP39"/>
    <property type="match status" value="1"/>
</dbReference>
<accession>A0ABV2IVN3</accession>
<proteinExistence type="predicted"/>
<protein>
    <recommendedName>
        <fullName evidence="3">Methyltransferase</fullName>
    </recommendedName>
</protein>
<dbReference type="EMBL" id="JBEPMB010000001">
    <property type="protein sequence ID" value="MET3611840.1"/>
    <property type="molecule type" value="Genomic_DNA"/>
</dbReference>
<dbReference type="RefSeq" id="WP_354554185.1">
    <property type="nucleotide sequence ID" value="NZ_JBEPMB010000001.1"/>
</dbReference>
<dbReference type="Proteomes" id="UP001549047">
    <property type="component" value="Unassembled WGS sequence"/>
</dbReference>
<evidence type="ECO:0000313" key="2">
    <source>
        <dbReference type="Proteomes" id="UP001549047"/>
    </source>
</evidence>
<dbReference type="SUPFAM" id="SSF53335">
    <property type="entry name" value="S-adenosyl-L-methionine-dependent methyltransferases"/>
    <property type="match status" value="1"/>
</dbReference>
<keyword evidence="2" id="KW-1185">Reference proteome</keyword>
<evidence type="ECO:0000313" key="1">
    <source>
        <dbReference type="EMBL" id="MET3611840.1"/>
    </source>
</evidence>
<sequence length="347" mass="38530">MQSTKSHIDEQSMITPALVARFGRGAAEILDEVKLREKRAQLALVLELTRQRFERGENTSETVARLAADLHDLRISAGSAVWKHLIPIAQAHPVREFLLQDPFTKWSFEKPRGYSGDAGLLDIIYQHPAASEVVGAASELGAEIFAYTVQATTSVAARERREILAREVDAAAAISDKAEVLAVACGYLRESELSQSFRDGKLGRWVALDQDESSVDVVAAANPGTAIVPMVGNVSGLMRRNYDLGSFDLVYASGLYDYLPYAVAVRLTQRLVDMLKPGGAYLFANYSDEIRTDGYMETFMDWPLILRSDEDMRGIVNAAVDRNKVETEVFYGENRNIVYSRIRRKSA</sequence>
<comment type="caution">
    <text evidence="1">The sequence shown here is derived from an EMBL/GenBank/DDBJ whole genome shotgun (WGS) entry which is preliminary data.</text>
</comment>
<evidence type="ECO:0008006" key="3">
    <source>
        <dbReference type="Google" id="ProtNLM"/>
    </source>
</evidence>
<reference evidence="1 2" key="1">
    <citation type="submission" date="2024-06" db="EMBL/GenBank/DDBJ databases">
        <title>Genomic Encyclopedia of Type Strains, Phase IV (KMG-IV): sequencing the most valuable type-strain genomes for metagenomic binning, comparative biology and taxonomic classification.</title>
        <authorList>
            <person name="Goeker M."/>
        </authorList>
    </citation>
    <scope>NUCLEOTIDE SEQUENCE [LARGE SCALE GENOMIC DNA]</scope>
    <source>
        <strain evidence="1 2">DSM 29780</strain>
    </source>
</reference>
<dbReference type="InterPro" id="IPR029063">
    <property type="entry name" value="SAM-dependent_MTases_sf"/>
</dbReference>
<gene>
    <name evidence="1" type="ORF">ABID16_000145</name>
</gene>
<name>A0ABV2IVN3_9HYPH</name>